<protein>
    <recommendedName>
        <fullName evidence="11">RagB/SusD family nutrient uptake outer membrane protein</fullName>
    </recommendedName>
</protein>
<evidence type="ECO:0000313" key="10">
    <source>
        <dbReference type="Proteomes" id="UP000197768"/>
    </source>
</evidence>
<dbReference type="AlphaFoldDB" id="A0A246GI46"/>
<dbReference type="Gene3D" id="1.25.40.390">
    <property type="match status" value="1"/>
</dbReference>
<dbReference type="RefSeq" id="WP_088393027.1">
    <property type="nucleotide sequence ID" value="NZ_MTCZ01000079.1"/>
</dbReference>
<name>A0A246GI46_9FLAO</name>
<evidence type="ECO:0000256" key="5">
    <source>
        <dbReference type="ARBA" id="ARBA00023237"/>
    </source>
</evidence>
<feature type="signal peptide" evidence="6">
    <location>
        <begin position="1"/>
        <end position="20"/>
    </location>
</feature>
<dbReference type="Pfam" id="PF14322">
    <property type="entry name" value="SusD-like_3"/>
    <property type="match status" value="1"/>
</dbReference>
<comment type="subcellular location">
    <subcellularLocation>
        <location evidence="1">Cell outer membrane</location>
    </subcellularLocation>
</comment>
<evidence type="ECO:0000256" key="3">
    <source>
        <dbReference type="ARBA" id="ARBA00022729"/>
    </source>
</evidence>
<dbReference type="Proteomes" id="UP000197768">
    <property type="component" value="Unassembled WGS sequence"/>
</dbReference>
<dbReference type="EMBL" id="MTCZ01000079">
    <property type="protein sequence ID" value="OWP83772.1"/>
    <property type="molecule type" value="Genomic_DNA"/>
</dbReference>
<keyword evidence="4" id="KW-0472">Membrane</keyword>
<evidence type="ECO:0008006" key="11">
    <source>
        <dbReference type="Google" id="ProtNLM"/>
    </source>
</evidence>
<evidence type="ECO:0000256" key="2">
    <source>
        <dbReference type="ARBA" id="ARBA00006275"/>
    </source>
</evidence>
<feature type="domain" description="SusD-like N-terminal" evidence="8">
    <location>
        <begin position="81"/>
        <end position="233"/>
    </location>
</feature>
<keyword evidence="3 6" id="KW-0732">Signal</keyword>
<evidence type="ECO:0000256" key="6">
    <source>
        <dbReference type="SAM" id="SignalP"/>
    </source>
</evidence>
<dbReference type="SUPFAM" id="SSF48452">
    <property type="entry name" value="TPR-like"/>
    <property type="match status" value="1"/>
</dbReference>
<comment type="caution">
    <text evidence="9">The sequence shown here is derived from an EMBL/GenBank/DDBJ whole genome shotgun (WGS) entry which is preliminary data.</text>
</comment>
<keyword evidence="5" id="KW-0998">Cell outer membrane</keyword>
<gene>
    <name evidence="9" type="ORF">BWK59_08715</name>
</gene>
<sequence length="484" mass="54185">MKKILLTAGILSTLMFSSCSQDFLNTQPESTINDDQLQTSSAGLTGLVDGIYTSLHSANLSVVGSHEDSGHKSILAAMDMMSNDNMMTKSHWYGAFYSYLGRLESSTRSRLMWYMYYPQIKICNFVINSVESSGVDASNKYVYAQAKALRGYMYFMLARIYGPTFKGNSNENCVPVYLQQTFTGKARSTVSEVYNLIKNDLTTSINLFDGFERLNKEKVNKSVAQAFLAQVALEMGDYALAASSAHAARTSYIQPSQEQWKSGFYDLNAVPDAMWGCYINQQNTTFVNSFFAHFDNTNPNGYAGGLAVYKGIDKRLYDLIPATDYRKSVFQGTTGGSPYTALPKYASLKFIDRTPSKTEGDYIYLRASEMYYIESEALARLGDEARAKVVLNEIELLRNPSFVVAESGSDLINRIILQKRIEMWGEGCAWFDMKRLGVGLVRDYVGSNHVSFGMKDYPANSTKFIYQIPQAEMLANPLMVQNPE</sequence>
<organism evidence="9 10">
    <name type="scientific">Flavobacterium davisii</name>
    <dbReference type="NCBI Taxonomy" id="2906077"/>
    <lineage>
        <taxon>Bacteria</taxon>
        <taxon>Pseudomonadati</taxon>
        <taxon>Bacteroidota</taxon>
        <taxon>Flavobacteriia</taxon>
        <taxon>Flavobacteriales</taxon>
        <taxon>Flavobacteriaceae</taxon>
        <taxon>Flavobacterium</taxon>
    </lineage>
</organism>
<dbReference type="Pfam" id="PF07980">
    <property type="entry name" value="SusD_RagB"/>
    <property type="match status" value="1"/>
</dbReference>
<accession>A0A246GI46</accession>
<dbReference type="InterPro" id="IPR011990">
    <property type="entry name" value="TPR-like_helical_dom_sf"/>
</dbReference>
<feature type="domain" description="RagB/SusD" evidence="7">
    <location>
        <begin position="321"/>
        <end position="483"/>
    </location>
</feature>
<dbReference type="PROSITE" id="PS51257">
    <property type="entry name" value="PROKAR_LIPOPROTEIN"/>
    <property type="match status" value="1"/>
</dbReference>
<feature type="chain" id="PRO_5012060418" description="RagB/SusD family nutrient uptake outer membrane protein" evidence="6">
    <location>
        <begin position="21"/>
        <end position="484"/>
    </location>
</feature>
<reference evidence="9 10" key="1">
    <citation type="journal article" date="2017" name="Infect. Genet. Evol.">
        <title>Comparative genome analysis of fish pathogen Flavobacterium columnare reveals extensive sequence diversity within the species.</title>
        <authorList>
            <person name="Kayansamruaj P."/>
            <person name="Dong H.T."/>
            <person name="Hirono I."/>
            <person name="Kondo H."/>
            <person name="Senapin S."/>
            <person name="Rodkhum C."/>
        </authorList>
    </citation>
    <scope>NUCLEOTIDE SEQUENCE [LARGE SCALE GENOMIC DNA]</scope>
    <source>
        <strain evidence="9 10">1215</strain>
    </source>
</reference>
<evidence type="ECO:0000256" key="1">
    <source>
        <dbReference type="ARBA" id="ARBA00004442"/>
    </source>
</evidence>
<evidence type="ECO:0000313" key="9">
    <source>
        <dbReference type="EMBL" id="OWP83772.1"/>
    </source>
</evidence>
<proteinExistence type="inferred from homology"/>
<evidence type="ECO:0000256" key="4">
    <source>
        <dbReference type="ARBA" id="ARBA00023136"/>
    </source>
</evidence>
<comment type="similarity">
    <text evidence="2">Belongs to the SusD family.</text>
</comment>
<evidence type="ECO:0000259" key="8">
    <source>
        <dbReference type="Pfam" id="PF14322"/>
    </source>
</evidence>
<dbReference type="InterPro" id="IPR033985">
    <property type="entry name" value="SusD-like_N"/>
</dbReference>
<evidence type="ECO:0000259" key="7">
    <source>
        <dbReference type="Pfam" id="PF07980"/>
    </source>
</evidence>
<dbReference type="GO" id="GO:0009279">
    <property type="term" value="C:cell outer membrane"/>
    <property type="evidence" value="ECO:0007669"/>
    <property type="project" value="UniProtKB-SubCell"/>
</dbReference>
<dbReference type="InterPro" id="IPR012944">
    <property type="entry name" value="SusD_RagB_dom"/>
</dbReference>